<evidence type="ECO:0000313" key="3">
    <source>
        <dbReference type="Proteomes" id="UP000182498"/>
    </source>
</evidence>
<dbReference type="SUPFAM" id="SSF52540">
    <property type="entry name" value="P-loop containing nucleoside triphosphate hydrolases"/>
    <property type="match status" value="1"/>
</dbReference>
<dbReference type="GO" id="GO:0005829">
    <property type="term" value="C:cytosol"/>
    <property type="evidence" value="ECO:0007669"/>
    <property type="project" value="TreeGrafter"/>
</dbReference>
<dbReference type="InterPro" id="IPR006073">
    <property type="entry name" value="GTP-bd"/>
</dbReference>
<organism evidence="2 3">
    <name type="scientific">Corynebacterium variabile</name>
    <dbReference type="NCBI Taxonomy" id="1727"/>
    <lineage>
        <taxon>Bacteria</taxon>
        <taxon>Bacillati</taxon>
        <taxon>Actinomycetota</taxon>
        <taxon>Actinomycetes</taxon>
        <taxon>Mycobacteriales</taxon>
        <taxon>Corynebacteriaceae</taxon>
        <taxon>Corynebacterium</taxon>
    </lineage>
</organism>
<dbReference type="EMBL" id="FAUH01000013">
    <property type="protein sequence ID" value="CUU66587.1"/>
    <property type="molecule type" value="Genomic_DNA"/>
</dbReference>
<feature type="domain" description="G" evidence="1">
    <location>
        <begin position="49"/>
        <end position="142"/>
    </location>
</feature>
<sequence>MTTDDPAPTPLSRTSRALTATVAYLRSAGDATAAEALQATLEERRSPGTVCLLGRAGAGRSTLLNALVGSPAALPASPAGVGTVTAAPVSVEADLGGTPVTVIDLPGLGVTASGPEGTADLFLAHADLALFIVDAHVPLSAAEATALYDALRLTPAVELVVTKRDQNLRGVREVTAADRRALVGAGLPTDFPVHVVSALPGIRDAGLDRLRERVVTRLTRENAAGAAADTATDDEAVNEAAVRQARMLVSWELEQQRVLAASDGDATAGVVADLDARLDRLTDLAGYNRTFLTEGLSAAHSAASSAYADDLAALQKRWRHYIDTTRPARILDDPAPVIDRLGSELSQLKQDALGRLMRAVRTDFLEYTEGAGRWEEVTGQIAASWTTATRASAPVEGEAPEKTRLGELVNPSLLTVTVSGGGAIAYAASLLPGVGGVVAATGGLAALPVIAAAGGWLTVNLLHTAAGKGRRNLRTWLDDTVAAARRDLTRDLGEVYHQLRPVVVNRYKIDITAYVAAEKERLSAARAELLAGRKDADNARDLAARRVAHLEKLEGMLG</sequence>
<protein>
    <submittedName>
        <fullName evidence="2">50S ribosome-binding GTPase</fullName>
    </submittedName>
</protein>
<dbReference type="Gene3D" id="3.40.50.300">
    <property type="entry name" value="P-loop containing nucleotide triphosphate hydrolases"/>
    <property type="match status" value="1"/>
</dbReference>
<keyword evidence="3" id="KW-1185">Reference proteome</keyword>
<dbReference type="RefSeq" id="WP_073884297.1">
    <property type="nucleotide sequence ID" value="NZ_FAUH01000013.1"/>
</dbReference>
<dbReference type="Proteomes" id="UP000182498">
    <property type="component" value="Unassembled WGS sequence"/>
</dbReference>
<gene>
    <name evidence="2" type="ORF">CVAR292_01934</name>
</gene>
<dbReference type="PANTHER" id="PTHR42714:SF2">
    <property type="entry name" value="TRNA MODIFICATION GTPASE GTPBP3, MITOCHONDRIAL"/>
    <property type="match status" value="1"/>
</dbReference>
<dbReference type="GO" id="GO:0005525">
    <property type="term" value="F:GTP binding"/>
    <property type="evidence" value="ECO:0007669"/>
    <property type="project" value="InterPro"/>
</dbReference>
<dbReference type="InterPro" id="IPR027417">
    <property type="entry name" value="P-loop_NTPase"/>
</dbReference>
<evidence type="ECO:0000259" key="1">
    <source>
        <dbReference type="Pfam" id="PF01926"/>
    </source>
</evidence>
<proteinExistence type="predicted"/>
<reference evidence="3" key="1">
    <citation type="submission" date="2015-11" db="EMBL/GenBank/DDBJ databases">
        <authorList>
            <person name="Dugat-Bony E."/>
        </authorList>
    </citation>
    <scope>NUCLEOTIDE SEQUENCE [LARGE SCALE GENOMIC DNA]</scope>
    <source>
        <strain evidence="3">Mu292</strain>
    </source>
</reference>
<dbReference type="GO" id="GO:0002098">
    <property type="term" value="P:tRNA wobble uridine modification"/>
    <property type="evidence" value="ECO:0007669"/>
    <property type="project" value="TreeGrafter"/>
</dbReference>
<dbReference type="Pfam" id="PF01926">
    <property type="entry name" value="MMR_HSR1"/>
    <property type="match status" value="1"/>
</dbReference>
<accession>A0A0X2NM68</accession>
<dbReference type="CDD" id="cd00882">
    <property type="entry name" value="Ras_like_GTPase"/>
    <property type="match status" value="1"/>
</dbReference>
<dbReference type="PANTHER" id="PTHR42714">
    <property type="entry name" value="TRNA MODIFICATION GTPASE GTPBP3"/>
    <property type="match status" value="1"/>
</dbReference>
<dbReference type="AlphaFoldDB" id="A0A0X2NM68"/>
<dbReference type="GO" id="GO:0030488">
    <property type="term" value="P:tRNA methylation"/>
    <property type="evidence" value="ECO:0007669"/>
    <property type="project" value="TreeGrafter"/>
</dbReference>
<evidence type="ECO:0000313" key="2">
    <source>
        <dbReference type="EMBL" id="CUU66587.1"/>
    </source>
</evidence>
<name>A0A0X2NM68_9CORY</name>
<dbReference type="OrthoDB" id="10021171at2"/>